<comment type="caution">
    <text evidence="1">The sequence shown here is derived from an EMBL/GenBank/DDBJ whole genome shotgun (WGS) entry which is preliminary data.</text>
</comment>
<name>A0ACB1AT56_MELEN</name>
<proteinExistence type="predicted"/>
<organism evidence="1 2">
    <name type="scientific">Meloidogyne enterolobii</name>
    <name type="common">Root-knot nematode worm</name>
    <name type="synonym">Meloidogyne mayaguensis</name>
    <dbReference type="NCBI Taxonomy" id="390850"/>
    <lineage>
        <taxon>Eukaryota</taxon>
        <taxon>Metazoa</taxon>
        <taxon>Ecdysozoa</taxon>
        <taxon>Nematoda</taxon>
        <taxon>Chromadorea</taxon>
        <taxon>Rhabditida</taxon>
        <taxon>Tylenchina</taxon>
        <taxon>Tylenchomorpha</taxon>
        <taxon>Tylenchoidea</taxon>
        <taxon>Meloidogynidae</taxon>
        <taxon>Meloidogyninae</taxon>
        <taxon>Meloidogyne</taxon>
    </lineage>
</organism>
<sequence>MNQQQHPEKLQHKLEKYAEGERQASGAQKKKNRRARAIEASKAACIC</sequence>
<gene>
    <name evidence="1" type="ORF">MENTE1834_LOCUS42845</name>
</gene>
<reference evidence="1" key="1">
    <citation type="submission" date="2023-11" db="EMBL/GenBank/DDBJ databases">
        <authorList>
            <person name="Poullet M."/>
        </authorList>
    </citation>
    <scope>NUCLEOTIDE SEQUENCE</scope>
    <source>
        <strain evidence="1">E1834</strain>
    </source>
</reference>
<keyword evidence="2" id="KW-1185">Reference proteome</keyword>
<protein>
    <submittedName>
        <fullName evidence="1">Uncharacterized protein</fullName>
    </submittedName>
</protein>
<evidence type="ECO:0000313" key="1">
    <source>
        <dbReference type="EMBL" id="CAK5103817.1"/>
    </source>
</evidence>
<dbReference type="EMBL" id="CAVMJV010000115">
    <property type="protein sequence ID" value="CAK5103817.1"/>
    <property type="molecule type" value="Genomic_DNA"/>
</dbReference>
<dbReference type="Proteomes" id="UP001497535">
    <property type="component" value="Unassembled WGS sequence"/>
</dbReference>
<accession>A0ACB1AT56</accession>
<evidence type="ECO:0000313" key="2">
    <source>
        <dbReference type="Proteomes" id="UP001497535"/>
    </source>
</evidence>